<comment type="catalytic activity">
    <reaction evidence="1">
        <text>chorismate = isochorismate</text>
        <dbReference type="Rhea" id="RHEA:18985"/>
        <dbReference type="ChEBI" id="CHEBI:29748"/>
        <dbReference type="ChEBI" id="CHEBI:29780"/>
        <dbReference type="EC" id="5.4.4.2"/>
    </reaction>
</comment>
<dbReference type="InterPro" id="IPR005801">
    <property type="entry name" value="ADC_synthase"/>
</dbReference>
<evidence type="ECO:0000256" key="4">
    <source>
        <dbReference type="ARBA" id="ARBA00023235"/>
    </source>
</evidence>
<dbReference type="PANTHER" id="PTHR42839">
    <property type="entry name" value="ISOCHORISMATE SYNTHASE ENTC"/>
    <property type="match status" value="1"/>
</dbReference>
<protein>
    <recommendedName>
        <fullName evidence="3">isochorismate synthase</fullName>
        <ecNumber evidence="3">5.4.4.2</ecNumber>
    </recommendedName>
    <alternativeName>
        <fullName evidence="5">Isochorismate mutase</fullName>
    </alternativeName>
</protein>
<dbReference type="RefSeq" id="WP_180904797.1">
    <property type="nucleotide sequence ID" value="NZ_CP040908.1"/>
</dbReference>
<keyword evidence="4 7" id="KW-0413">Isomerase</keyword>
<dbReference type="EC" id="5.4.4.2" evidence="3"/>
<accession>A0A7H9DU43</accession>
<organism evidence="7 8">
    <name type="scientific">Empedobacter falsenii</name>
    <dbReference type="NCBI Taxonomy" id="343874"/>
    <lineage>
        <taxon>Bacteria</taxon>
        <taxon>Pseudomonadati</taxon>
        <taxon>Bacteroidota</taxon>
        <taxon>Flavobacteriia</taxon>
        <taxon>Flavobacteriales</taxon>
        <taxon>Weeksellaceae</taxon>
        <taxon>Empedobacter</taxon>
    </lineage>
</organism>
<feature type="domain" description="Chorismate-utilising enzyme C-terminal" evidence="6">
    <location>
        <begin position="88"/>
        <end position="328"/>
    </location>
</feature>
<dbReference type="Pfam" id="PF00425">
    <property type="entry name" value="Chorismate_bind"/>
    <property type="match status" value="1"/>
</dbReference>
<evidence type="ECO:0000256" key="2">
    <source>
        <dbReference type="ARBA" id="ARBA00005297"/>
    </source>
</evidence>
<sequence>MFKKFQDKLERLIQNQKPFLLFRKPNSTQVELWENKSLESANKFICNSFDNTKLIEFNDDEVIEISIDELPNFELSLPESDQNEAISYENYINLIQKTVQELQSDSPTKKIVISRINSLPETNINLVETFKNLHQHYPNAYVYLRFDAEEGCWIGASPELLLKENNQFIQTVSLAGTKAKEDEWTEKEYHEQQVVTDYISSTLEPYTSYIDVDGPFSVNAGFFEHLKSFISAQLKDKSQLYDLLKALHPTPAVGGMPKDLSKDFILKNEGYDRTFYAGFMGFQNKTESEYFVNLRCAKIFSNKVNLYVGGGIMPDSIPENEWRETELKSKTIGELLVKSNLKNNL</sequence>
<dbReference type="AlphaFoldDB" id="A0A7H9DU43"/>
<evidence type="ECO:0000256" key="3">
    <source>
        <dbReference type="ARBA" id="ARBA00012824"/>
    </source>
</evidence>
<dbReference type="PANTHER" id="PTHR42839:SF2">
    <property type="entry name" value="ISOCHORISMATE SYNTHASE ENTC"/>
    <property type="match status" value="1"/>
</dbReference>
<dbReference type="SUPFAM" id="SSF56322">
    <property type="entry name" value="ADC synthase"/>
    <property type="match status" value="1"/>
</dbReference>
<dbReference type="InterPro" id="IPR015890">
    <property type="entry name" value="Chorismate_C"/>
</dbReference>
<evidence type="ECO:0000256" key="1">
    <source>
        <dbReference type="ARBA" id="ARBA00000799"/>
    </source>
</evidence>
<dbReference type="KEGG" id="efal:FH779_11555"/>
<reference evidence="7 8" key="1">
    <citation type="submission" date="2019-06" db="EMBL/GenBank/DDBJ databases">
        <title>Emergence of pandrug resistant Empedobacter falsenii in China.</title>
        <authorList>
            <person name="Dong N."/>
            <person name="Chen S."/>
            <person name="Zhang R."/>
        </authorList>
    </citation>
    <scope>NUCLEOTIDE SEQUENCE [LARGE SCALE GENOMIC DNA]</scope>
    <source>
        <strain evidence="7 8">1681-1</strain>
    </source>
</reference>
<comment type="similarity">
    <text evidence="2">Belongs to the isochorismate synthase family.</text>
</comment>
<dbReference type="GeneID" id="78402103"/>
<dbReference type="GO" id="GO:0008909">
    <property type="term" value="F:isochorismate synthase activity"/>
    <property type="evidence" value="ECO:0007669"/>
    <property type="project" value="UniProtKB-EC"/>
</dbReference>
<dbReference type="InterPro" id="IPR004561">
    <property type="entry name" value="IsoChor_synthase"/>
</dbReference>
<evidence type="ECO:0000256" key="5">
    <source>
        <dbReference type="ARBA" id="ARBA00041564"/>
    </source>
</evidence>
<evidence type="ECO:0000313" key="8">
    <source>
        <dbReference type="Proteomes" id="UP000510643"/>
    </source>
</evidence>
<name>A0A7H9DU43_9FLAO</name>
<evidence type="ECO:0000313" key="7">
    <source>
        <dbReference type="EMBL" id="QLL58684.1"/>
    </source>
</evidence>
<keyword evidence="8" id="KW-1185">Reference proteome</keyword>
<gene>
    <name evidence="7" type="ORF">FH779_11555</name>
</gene>
<dbReference type="Gene3D" id="3.60.120.10">
    <property type="entry name" value="Anthranilate synthase"/>
    <property type="match status" value="1"/>
</dbReference>
<dbReference type="Proteomes" id="UP000510643">
    <property type="component" value="Chromosome"/>
</dbReference>
<dbReference type="EMBL" id="CP040908">
    <property type="protein sequence ID" value="QLL58684.1"/>
    <property type="molecule type" value="Genomic_DNA"/>
</dbReference>
<evidence type="ECO:0000259" key="6">
    <source>
        <dbReference type="Pfam" id="PF00425"/>
    </source>
</evidence>
<proteinExistence type="inferred from homology"/>
<dbReference type="NCBIfam" id="TIGR00543">
    <property type="entry name" value="isochor_syn"/>
    <property type="match status" value="1"/>
</dbReference>